<dbReference type="SUPFAM" id="SSF52922">
    <property type="entry name" value="TK C-terminal domain-like"/>
    <property type="match status" value="1"/>
</dbReference>
<dbReference type="Gene3D" id="3.40.50.970">
    <property type="match status" value="2"/>
</dbReference>
<organism evidence="6 7">
    <name type="scientific">Candidatus Hepatoplasma crinochetorum Av</name>
    <dbReference type="NCBI Taxonomy" id="1427984"/>
    <lineage>
        <taxon>Bacteria</taxon>
        <taxon>Bacillati</taxon>
        <taxon>Mycoplasmatota</taxon>
        <taxon>Mollicutes</taxon>
        <taxon>Candidatus Hepatoplasmataceae</taxon>
        <taxon>Candidatus Hepatoplasma</taxon>
    </lineage>
</organism>
<dbReference type="GO" id="GO:0003863">
    <property type="term" value="F:branched-chain 2-oxo acid dehydrogenase activity"/>
    <property type="evidence" value="ECO:0007669"/>
    <property type="project" value="UniProtKB-EC"/>
</dbReference>
<evidence type="ECO:0000313" key="6">
    <source>
        <dbReference type="EMBL" id="AHK22463.1"/>
    </source>
</evidence>
<dbReference type="InterPro" id="IPR005475">
    <property type="entry name" value="Transketolase-like_Pyr-bd"/>
</dbReference>
<dbReference type="PANTHER" id="PTHR43257:SF2">
    <property type="entry name" value="PYRUVATE DEHYDROGENASE E1 COMPONENT SUBUNIT BETA"/>
    <property type="match status" value="1"/>
</dbReference>
<evidence type="ECO:0000256" key="2">
    <source>
        <dbReference type="ARBA" id="ARBA00023002"/>
    </source>
</evidence>
<dbReference type="AlphaFoldDB" id="W8GFW6"/>
<evidence type="ECO:0000256" key="4">
    <source>
        <dbReference type="ARBA" id="ARBA00051911"/>
    </source>
</evidence>
<dbReference type="HOGENOM" id="CLU_012907_2_1_14"/>
<dbReference type="STRING" id="1427984.X271_00357"/>
<gene>
    <name evidence="6" type="ORF">X271_00357</name>
</gene>
<reference evidence="6 7" key="1">
    <citation type="journal article" date="2014" name="Genome Biol. Evol.">
        <title>Phylogenomics of "Candidatus Hepatoplasma crinochetorum," a Lineage of Mollicutes Associated with Noninsect Arthropods.</title>
        <authorList>
            <person name="Leclercq S."/>
            <person name="Dittmer J."/>
            <person name="Bouchon D."/>
            <person name="Cordaux R."/>
        </authorList>
    </citation>
    <scope>NUCLEOTIDE SEQUENCE [LARGE SCALE GENOMIC DNA]</scope>
    <source>
        <strain evidence="6 7">Av</strain>
    </source>
</reference>
<comment type="catalytic activity">
    <reaction evidence="4">
        <text>N(6)-[(R)-lipoyl]-L-lysyl-[protein] + 2-oxoglutarate + H(+) = N(6)-[(R)-S(8)-succinyldihydrolipoyl]-L-lysyl-[protein] + CO2</text>
        <dbReference type="Rhea" id="RHEA:12188"/>
        <dbReference type="Rhea" id="RHEA-COMP:10474"/>
        <dbReference type="Rhea" id="RHEA-COMP:20092"/>
        <dbReference type="ChEBI" id="CHEBI:15378"/>
        <dbReference type="ChEBI" id="CHEBI:16526"/>
        <dbReference type="ChEBI" id="CHEBI:16810"/>
        <dbReference type="ChEBI" id="CHEBI:83099"/>
        <dbReference type="ChEBI" id="CHEBI:83120"/>
        <dbReference type="EC" id="1.2.4.2"/>
    </reaction>
</comment>
<dbReference type="KEGG" id="hcr:X271_00357"/>
<dbReference type="GO" id="GO:0004591">
    <property type="term" value="F:oxoglutarate dehydrogenase (succinyl-transferring) activity"/>
    <property type="evidence" value="ECO:0007669"/>
    <property type="project" value="UniProtKB-EC"/>
</dbReference>
<evidence type="ECO:0000256" key="3">
    <source>
        <dbReference type="ARBA" id="ARBA00023052"/>
    </source>
</evidence>
<evidence type="ECO:0000313" key="7">
    <source>
        <dbReference type="Proteomes" id="UP000019450"/>
    </source>
</evidence>
<proteinExistence type="predicted"/>
<dbReference type="EMBL" id="CP006932">
    <property type="protein sequence ID" value="AHK22463.1"/>
    <property type="molecule type" value="Genomic_DNA"/>
</dbReference>
<dbReference type="PANTHER" id="PTHR43257">
    <property type="entry name" value="PYRUVATE DEHYDROGENASE E1 COMPONENT BETA SUBUNIT"/>
    <property type="match status" value="1"/>
</dbReference>
<dbReference type="Gene3D" id="3.40.50.920">
    <property type="match status" value="1"/>
</dbReference>
<dbReference type="eggNOG" id="COG0022">
    <property type="taxonomic scope" value="Bacteria"/>
</dbReference>
<dbReference type="InterPro" id="IPR033248">
    <property type="entry name" value="Transketolase_C"/>
</dbReference>
<dbReference type="Pfam" id="PF02780">
    <property type="entry name" value="Transketolase_C"/>
    <property type="match status" value="1"/>
</dbReference>
<accession>W8GFW6</accession>
<dbReference type="InterPro" id="IPR009014">
    <property type="entry name" value="Transketo_C/PFOR_II"/>
</dbReference>
<evidence type="ECO:0000259" key="5">
    <source>
        <dbReference type="SMART" id="SM00861"/>
    </source>
</evidence>
<name>W8GFW6_9MOLU</name>
<dbReference type="eggNOG" id="COG1071">
    <property type="taxonomic scope" value="Bacteria"/>
</dbReference>
<comment type="cofactor">
    <cofactor evidence="1">
        <name>thiamine diphosphate</name>
        <dbReference type="ChEBI" id="CHEBI:58937"/>
    </cofactor>
</comment>
<dbReference type="SUPFAM" id="SSF52518">
    <property type="entry name" value="Thiamin diphosphate-binding fold (THDP-binding)"/>
    <property type="match status" value="2"/>
</dbReference>
<dbReference type="Proteomes" id="UP000019450">
    <property type="component" value="Chromosome"/>
</dbReference>
<dbReference type="InterPro" id="IPR029061">
    <property type="entry name" value="THDP-binding"/>
</dbReference>
<dbReference type="PATRIC" id="fig|1427984.3.peg.344"/>
<dbReference type="Pfam" id="PF02779">
    <property type="entry name" value="Transket_pyr"/>
    <property type="match status" value="1"/>
</dbReference>
<sequence length="827" mass="94205">MVKKLFINPKDVFVKKETDLGKILEFQYNKTLEDEFTEKNITKEDAFEILKEMIWIRVSEEFLDTIKIKGEWKGLPYQYNGPAHMATGQEAATVGLHFLLDKDDFIFGTHRNHAEVISKGLSTIYKMEDKELLEIMEKYNDGKILKAINQTTYKFKSTKEKAIFFFMYGFLAEIWGKEQGFNLGLAGSMHLFFTPFGIYPNNAIVGASASLALGAALFKLTQQKKGISIANIGDGGVSTGPFWETLNFATMDQYKNLWSSPYNKRPPFMVNLMNNQYGMGGQTVGETMGYHIPARLAAGINPDNMFAERVNGQDVLATIDLIRRKKEIVLKGDGPVLNEIVTYRYNGHSSGDLESYRTPQEIELWRKIDPIELFAKQMIESKLLKGLDDLKEIRKKIEDLYFQIYKLSIDPKVTKELDWDNDNQVLDNLMFSRKKFTYTTDKKVEVELKKEENPRVQRISKRERYAFDKNGNKLSKMKSYQIRDGIFEAILDHYYKEPTFAGWGEELRDWGGAYGVYNGLTESLPYHRLFNSPITEAAIVGTACGYAIAGGQAIVELEYFDFLFRAGDELSNQLSKWRAMSGGQLKLPVVVRTNIGSQYGVQHSQDYTSVLASITGINLVAPVTPYDAKGLMNTALNSEDPTFFIETQKLYDKGEFFVKEGVPKDYYEIPFGEGVIREQGDDLTIVTLGASLYTAIDAAKILREKYNIKAEIIDMRSAVPFDYDIIINSIKKTGKVIFINEGFERMNFMKAVASNITEFAFDYLDSPPAVLGARNWIMPGADYEKYIYPQIDDILSTIDGKIMKLKDYQAKKINTVVEYKRRAKYGV</sequence>
<dbReference type="SMART" id="SM00861">
    <property type="entry name" value="Transket_pyr"/>
    <property type="match status" value="1"/>
</dbReference>
<dbReference type="InterPro" id="IPR001017">
    <property type="entry name" value="DH_E1"/>
</dbReference>
<dbReference type="EC" id="1.2.4.4" evidence="6"/>
<dbReference type="Pfam" id="PF00676">
    <property type="entry name" value="E1_dh"/>
    <property type="match status" value="2"/>
</dbReference>
<feature type="domain" description="Transketolase-like pyrimidine-binding" evidence="5">
    <location>
        <begin position="480"/>
        <end position="653"/>
    </location>
</feature>
<dbReference type="RefSeq" id="WP_025208756.1">
    <property type="nucleotide sequence ID" value="NZ_CP006932.1"/>
</dbReference>
<keyword evidence="7" id="KW-1185">Reference proteome</keyword>
<keyword evidence="2 6" id="KW-0560">Oxidoreductase</keyword>
<keyword evidence="3" id="KW-0786">Thiamine pyrophosphate</keyword>
<dbReference type="OrthoDB" id="8732661at2"/>
<evidence type="ECO:0000256" key="1">
    <source>
        <dbReference type="ARBA" id="ARBA00001964"/>
    </source>
</evidence>
<protein>
    <submittedName>
        <fullName evidence="6">2-oxoisovalerate dehydrogenase subunit beta</fullName>
        <ecNumber evidence="6">1.2.4.4</ecNumber>
    </submittedName>
</protein>